<name>L0KCU7_HALHC</name>
<dbReference type="Proteomes" id="UP000010880">
    <property type="component" value="Chromosome"/>
</dbReference>
<sequence>MRKIFLLSLVILLTISIVGCSGGQETTNTTAQDKKVEKKVKKEAKPKEKVTKKEVSNAVTNLKDGKYLVKYNVSSHGNFPMAYMKVEDGRIASFEYNEYLAQSGEVKKDSNYDYKTPQVVDNLNKQFRAKKDLAKVDFDVMSGATHTKNNFKQAVKDLMAKAKAGKTYTPKYEDGVYKIKAKQASHGWLPQLRLVVKYGTIVGVDYDAIATKDDGKIDKGDEKTVKNYKYDKAPKAMKLFEKQIINKNGVQNINYDVVSGATHTKDRIVKFAGKLLQKSQ</sequence>
<proteinExistence type="predicted"/>
<evidence type="ECO:0000313" key="2">
    <source>
        <dbReference type="EMBL" id="AGB41898.1"/>
    </source>
</evidence>
<organism evidence="2 3">
    <name type="scientific">Halobacteroides halobius (strain ATCC 35273 / DSM 5150 / MD-1)</name>
    <dbReference type="NCBI Taxonomy" id="748449"/>
    <lineage>
        <taxon>Bacteria</taxon>
        <taxon>Bacillati</taxon>
        <taxon>Bacillota</taxon>
        <taxon>Clostridia</taxon>
        <taxon>Halanaerobiales</taxon>
        <taxon>Halobacteroidaceae</taxon>
        <taxon>Halobacteroides</taxon>
    </lineage>
</organism>
<evidence type="ECO:0000256" key="1">
    <source>
        <dbReference type="SAM" id="SignalP"/>
    </source>
</evidence>
<accession>L0KCU7</accession>
<dbReference type="GO" id="GO:0016020">
    <property type="term" value="C:membrane"/>
    <property type="evidence" value="ECO:0007669"/>
    <property type="project" value="InterPro"/>
</dbReference>
<dbReference type="EMBL" id="CP003359">
    <property type="protein sequence ID" value="AGB41898.1"/>
    <property type="molecule type" value="Genomic_DNA"/>
</dbReference>
<keyword evidence="1" id="KW-0732">Signal</keyword>
<dbReference type="OrthoDB" id="1937675at2"/>
<dbReference type="RefSeq" id="WP_015327613.1">
    <property type="nucleotide sequence ID" value="NC_019978.1"/>
</dbReference>
<dbReference type="HOGENOM" id="CLU_993115_0_0_9"/>
<dbReference type="GO" id="GO:0010181">
    <property type="term" value="F:FMN binding"/>
    <property type="evidence" value="ECO:0007669"/>
    <property type="project" value="InterPro"/>
</dbReference>
<feature type="chain" id="PRO_5003944465" evidence="1">
    <location>
        <begin position="24"/>
        <end position="280"/>
    </location>
</feature>
<gene>
    <name evidence="2" type="ordered locus">Halha_1999</name>
</gene>
<dbReference type="STRING" id="748449.Halha_1999"/>
<keyword evidence="2" id="KW-0449">Lipoprotein</keyword>
<dbReference type="AlphaFoldDB" id="L0KCU7"/>
<feature type="signal peptide" evidence="1">
    <location>
        <begin position="1"/>
        <end position="23"/>
    </location>
</feature>
<dbReference type="PROSITE" id="PS51257">
    <property type="entry name" value="PROKAR_LIPOPROTEIN"/>
    <property type="match status" value="1"/>
</dbReference>
<reference evidence="3" key="1">
    <citation type="submission" date="2012-02" db="EMBL/GenBank/DDBJ databases">
        <title>The complete genome of Halobacteroides halobius DSM 5150.</title>
        <authorList>
            <person name="Lucas S."/>
            <person name="Copeland A."/>
            <person name="Lapidus A."/>
            <person name="Glavina del Rio T."/>
            <person name="Dalin E."/>
            <person name="Tice H."/>
            <person name="Bruce D."/>
            <person name="Goodwin L."/>
            <person name="Pitluck S."/>
            <person name="Peters L."/>
            <person name="Mikhailova N."/>
            <person name="Gu W."/>
            <person name="Kyrpides N."/>
            <person name="Mavromatis K."/>
            <person name="Ivanova N."/>
            <person name="Brettin T."/>
            <person name="Detter J.C."/>
            <person name="Han C."/>
            <person name="Larimer F."/>
            <person name="Land M."/>
            <person name="Hauser L."/>
            <person name="Markowitz V."/>
            <person name="Cheng J.-F."/>
            <person name="Hugenholtz P."/>
            <person name="Woyke T."/>
            <person name="Wu D."/>
            <person name="Tindall B."/>
            <person name="Pomrenke H."/>
            <person name="Brambilla E."/>
            <person name="Klenk H.-P."/>
            <person name="Eisen J.A."/>
        </authorList>
    </citation>
    <scope>NUCLEOTIDE SEQUENCE [LARGE SCALE GENOMIC DNA]</scope>
    <source>
        <strain evidence="3">ATCC 35273 / DSM 5150 / MD-1</strain>
    </source>
</reference>
<dbReference type="KEGG" id="hhl:Halha_1999"/>
<protein>
    <submittedName>
        <fullName evidence="2">Major membrane immunogen, membrane-anchored lipoprotein</fullName>
    </submittedName>
</protein>
<evidence type="ECO:0000313" key="3">
    <source>
        <dbReference type="Proteomes" id="UP000010880"/>
    </source>
</evidence>
<dbReference type="Gene3D" id="3.90.1010.20">
    <property type="match status" value="2"/>
</dbReference>
<dbReference type="eggNOG" id="COG4939">
    <property type="taxonomic scope" value="Bacteria"/>
</dbReference>
<keyword evidence="3" id="KW-1185">Reference proteome</keyword>